<reference evidence="1 2" key="1">
    <citation type="submission" date="2006-02" db="EMBL/GenBank/DDBJ databases">
        <authorList>
            <person name="Amann R."/>
            <person name="Ferriera S."/>
            <person name="Johnson J."/>
            <person name="Kravitz S."/>
            <person name="Halpern A."/>
            <person name="Remington K."/>
            <person name="Beeson K."/>
            <person name="Tran B."/>
            <person name="Rogers Y.-H."/>
            <person name="Friedman R."/>
            <person name="Venter J.C."/>
        </authorList>
    </citation>
    <scope>NUCLEOTIDE SEQUENCE [LARGE SCALE GENOMIC DNA]</scope>
    <source>
        <strain evidence="1 2">DSM 3645</strain>
    </source>
</reference>
<dbReference type="AlphaFoldDB" id="A3ZLM7"/>
<evidence type="ECO:0000313" key="1">
    <source>
        <dbReference type="EMBL" id="EAQ82660.1"/>
    </source>
</evidence>
<dbReference type="RefSeq" id="WP_002655530.1">
    <property type="nucleotide sequence ID" value="NZ_CH672377.1"/>
</dbReference>
<dbReference type="EMBL" id="AANZ01000001">
    <property type="protein sequence ID" value="EAQ82660.1"/>
    <property type="molecule type" value="Genomic_DNA"/>
</dbReference>
<gene>
    <name evidence="1" type="ORF">DSM3645_09682</name>
</gene>
<name>A3ZLM7_9BACT</name>
<dbReference type="HOGENOM" id="CLU_3115122_0_0_0"/>
<accession>A3ZLM7</accession>
<evidence type="ECO:0000313" key="2">
    <source>
        <dbReference type="Proteomes" id="UP000004358"/>
    </source>
</evidence>
<organism evidence="1 2">
    <name type="scientific">Blastopirellula marina DSM 3645</name>
    <dbReference type="NCBI Taxonomy" id="314230"/>
    <lineage>
        <taxon>Bacteria</taxon>
        <taxon>Pseudomonadati</taxon>
        <taxon>Planctomycetota</taxon>
        <taxon>Planctomycetia</taxon>
        <taxon>Pirellulales</taxon>
        <taxon>Pirellulaceae</taxon>
        <taxon>Blastopirellula</taxon>
    </lineage>
</organism>
<sequence length="50" mass="5289">MPPLIGSPNIIAASDDKPKKNEEFIGRVNSQTSEIRMARTTSPGGGANPH</sequence>
<proteinExistence type="predicted"/>
<protein>
    <submittedName>
        <fullName evidence="1">Uncharacterized protein</fullName>
    </submittedName>
</protein>
<dbReference type="Proteomes" id="UP000004358">
    <property type="component" value="Unassembled WGS sequence"/>
</dbReference>
<comment type="caution">
    <text evidence="1">The sequence shown here is derived from an EMBL/GenBank/DDBJ whole genome shotgun (WGS) entry which is preliminary data.</text>
</comment>
<dbReference type="STRING" id="314230.DSM3645_09682"/>